<organism evidence="1 2">
    <name type="scientific">Siminovitchia fortis</name>
    <dbReference type="NCBI Taxonomy" id="254758"/>
    <lineage>
        <taxon>Bacteria</taxon>
        <taxon>Bacillati</taxon>
        <taxon>Bacillota</taxon>
        <taxon>Bacilli</taxon>
        <taxon>Bacillales</taxon>
        <taxon>Bacillaceae</taxon>
        <taxon>Siminovitchia</taxon>
    </lineage>
</organism>
<dbReference type="Proteomes" id="UP000273811">
    <property type="component" value="Unassembled WGS sequence"/>
</dbReference>
<sequence>MEHEQELSSVFGKDVFAFNQFLIHADENKLRNEYDAVLSLLESKEFYDHQLYFQAKQIQDKLLLNQWYDVEHIDNILDNELNEPWFSYRGLLTVRAAGILKVEKYIPVLAGLLEKDDDILLEEATAALSMYQSDQVAVAVAPYAMRDKTSIFASSVLANTKTKQAEEALFSSYQHLDMDGKAMVIEEIAHHLSKKAFPLIDDYIKNGYTTQIFEMEPIYYGLHTVLAETSPH</sequence>
<accession>A0A443IRE7</accession>
<keyword evidence="2" id="KW-1185">Reference proteome</keyword>
<dbReference type="AlphaFoldDB" id="A0A443IRE7"/>
<evidence type="ECO:0000313" key="2">
    <source>
        <dbReference type="Proteomes" id="UP000273811"/>
    </source>
</evidence>
<reference evidence="1" key="1">
    <citation type="submission" date="2018-12" db="EMBL/GenBank/DDBJ databases">
        <authorList>
            <person name="Sun L."/>
            <person name="Chen Z."/>
        </authorList>
    </citation>
    <scope>NUCLEOTIDE SEQUENCE [LARGE SCALE GENOMIC DNA]</scope>
    <source>
        <strain evidence="1">DSM 16012</strain>
    </source>
</reference>
<dbReference type="OrthoDB" id="2543069at2"/>
<dbReference type="EMBL" id="QYTU02000021">
    <property type="protein sequence ID" value="RWR09612.1"/>
    <property type="molecule type" value="Genomic_DNA"/>
</dbReference>
<name>A0A443IRE7_9BACI</name>
<evidence type="ECO:0000313" key="1">
    <source>
        <dbReference type="EMBL" id="RWR09612.1"/>
    </source>
</evidence>
<protein>
    <submittedName>
        <fullName evidence="1">Uncharacterized protein</fullName>
    </submittedName>
</protein>
<dbReference type="RefSeq" id="WP_128205404.1">
    <property type="nucleotide sequence ID" value="NZ_CP126113.1"/>
</dbReference>
<proteinExistence type="predicted"/>
<gene>
    <name evidence="1" type="ORF">D4N35_010280</name>
</gene>
<comment type="caution">
    <text evidence="1">The sequence shown here is derived from an EMBL/GenBank/DDBJ whole genome shotgun (WGS) entry which is preliminary data.</text>
</comment>